<keyword evidence="2 7" id="KW-0808">Transferase</keyword>
<dbReference type="PANTHER" id="PTHR36174">
    <property type="entry name" value="LIPID II:GLYCINE GLYCYLTRANSFERASE"/>
    <property type="match status" value="1"/>
</dbReference>
<dbReference type="SUPFAM" id="SSF55729">
    <property type="entry name" value="Acyl-CoA N-acyltransferases (Nat)"/>
    <property type="match status" value="1"/>
</dbReference>
<keyword evidence="3" id="KW-0133">Cell shape</keyword>
<evidence type="ECO:0000256" key="2">
    <source>
        <dbReference type="ARBA" id="ARBA00022679"/>
    </source>
</evidence>
<evidence type="ECO:0000256" key="1">
    <source>
        <dbReference type="ARBA" id="ARBA00009943"/>
    </source>
</evidence>
<proteinExistence type="inferred from homology"/>
<keyword evidence="6" id="KW-0961">Cell wall biogenesis/degradation</keyword>
<gene>
    <name evidence="7" type="ORF">GYA37_02910</name>
</gene>
<dbReference type="PANTHER" id="PTHR36174:SF1">
    <property type="entry name" value="LIPID II:GLYCINE GLYCYLTRANSFERASE"/>
    <property type="match status" value="1"/>
</dbReference>
<dbReference type="InterPro" id="IPR050644">
    <property type="entry name" value="PG_Glycine_Bridge_Synth"/>
</dbReference>
<dbReference type="InterPro" id="IPR016181">
    <property type="entry name" value="Acyl_CoA_acyltransferase"/>
</dbReference>
<keyword evidence="4" id="KW-0573">Peptidoglycan synthesis</keyword>
<sequence length="300" mass="34835">MIPVSDIRQSDKWALYLKGLGWSSHRTTRGICVEYIKTILGTMVKIQHPIPLTLEDLKEIEDFCVKQKALFIKIEPFVGQDVSILERSGYKKNFYPLSPPSTIYIDLTKSEEDLWDNLSHSARYSIRRAQREGTVTRFYQNPLPEKVPDYFEMLKSTARRKHFYVQPLKDFLAKIKIFGKDCHLVLSYDSNGKLLSGKFYLCHGDMVLYSTGGTSKEGLKTKAGYELLWRSILYFKGLGYKVFDLEGKDDSRFESITKNWGGFSHFKEKFNGEEIEFPYPYVKYLNPLLKFASKFGNLPF</sequence>
<dbReference type="GO" id="GO:0009252">
    <property type="term" value="P:peptidoglycan biosynthetic process"/>
    <property type="evidence" value="ECO:0007669"/>
    <property type="project" value="UniProtKB-KW"/>
</dbReference>
<evidence type="ECO:0000256" key="4">
    <source>
        <dbReference type="ARBA" id="ARBA00022984"/>
    </source>
</evidence>
<organism evidence="7 8">
    <name type="scientific">candidate division WWE3 bacterium</name>
    <dbReference type="NCBI Taxonomy" id="2053526"/>
    <lineage>
        <taxon>Bacteria</taxon>
        <taxon>Katanobacteria</taxon>
    </lineage>
</organism>
<reference evidence="7 8" key="1">
    <citation type="journal article" date="2020" name="Biotechnol. Biofuels">
        <title>New insights from the biogas microbiome by comprehensive genome-resolved metagenomics of nearly 1600 species originating from multiple anaerobic digesters.</title>
        <authorList>
            <person name="Campanaro S."/>
            <person name="Treu L."/>
            <person name="Rodriguez-R L.M."/>
            <person name="Kovalovszki A."/>
            <person name="Ziels R.M."/>
            <person name="Maus I."/>
            <person name="Zhu X."/>
            <person name="Kougias P.G."/>
            <person name="Basile A."/>
            <person name="Luo G."/>
            <person name="Schluter A."/>
            <person name="Konstantinidis K.T."/>
            <person name="Angelidaki I."/>
        </authorList>
    </citation>
    <scope>NUCLEOTIDE SEQUENCE [LARGE SCALE GENOMIC DNA]</scope>
    <source>
        <strain evidence="7">AS27yjCOA_202</strain>
    </source>
</reference>
<accession>A0A7X9HSL0</accession>
<dbReference type="Pfam" id="PF02388">
    <property type="entry name" value="FemAB"/>
    <property type="match status" value="1"/>
</dbReference>
<dbReference type="AlphaFoldDB" id="A0A7X9HSL0"/>
<dbReference type="GO" id="GO:0016755">
    <property type="term" value="F:aminoacyltransferase activity"/>
    <property type="evidence" value="ECO:0007669"/>
    <property type="project" value="InterPro"/>
</dbReference>
<dbReference type="GO" id="GO:0071555">
    <property type="term" value="P:cell wall organization"/>
    <property type="evidence" value="ECO:0007669"/>
    <property type="project" value="UniProtKB-KW"/>
</dbReference>
<evidence type="ECO:0000313" key="7">
    <source>
        <dbReference type="EMBL" id="NMB91773.1"/>
    </source>
</evidence>
<comment type="similarity">
    <text evidence="1">Belongs to the FemABX family.</text>
</comment>
<dbReference type="PROSITE" id="PS51191">
    <property type="entry name" value="FEMABX"/>
    <property type="match status" value="1"/>
</dbReference>
<comment type="caution">
    <text evidence="7">The sequence shown here is derived from an EMBL/GenBank/DDBJ whole genome shotgun (WGS) entry which is preliminary data.</text>
</comment>
<dbReference type="Proteomes" id="UP000590542">
    <property type="component" value="Unassembled WGS sequence"/>
</dbReference>
<evidence type="ECO:0000256" key="3">
    <source>
        <dbReference type="ARBA" id="ARBA00022960"/>
    </source>
</evidence>
<evidence type="ECO:0000256" key="5">
    <source>
        <dbReference type="ARBA" id="ARBA00023315"/>
    </source>
</evidence>
<evidence type="ECO:0000256" key="6">
    <source>
        <dbReference type="ARBA" id="ARBA00023316"/>
    </source>
</evidence>
<protein>
    <submittedName>
        <fullName evidence="7">Aminoacyltransferase</fullName>
    </submittedName>
</protein>
<evidence type="ECO:0000313" key="8">
    <source>
        <dbReference type="Proteomes" id="UP000590542"/>
    </source>
</evidence>
<keyword evidence="5 7" id="KW-0012">Acyltransferase</keyword>
<dbReference type="EMBL" id="JAAZNV010000009">
    <property type="protein sequence ID" value="NMB91773.1"/>
    <property type="molecule type" value="Genomic_DNA"/>
</dbReference>
<dbReference type="Gene3D" id="3.40.630.30">
    <property type="match status" value="1"/>
</dbReference>
<dbReference type="GO" id="GO:0008360">
    <property type="term" value="P:regulation of cell shape"/>
    <property type="evidence" value="ECO:0007669"/>
    <property type="project" value="UniProtKB-KW"/>
</dbReference>
<dbReference type="InterPro" id="IPR003447">
    <property type="entry name" value="FEMABX"/>
</dbReference>
<name>A0A7X9HSL0_UNCKA</name>